<evidence type="ECO:0000259" key="3">
    <source>
        <dbReference type="Pfam" id="PF13349"/>
    </source>
</evidence>
<evidence type="ECO:0000256" key="1">
    <source>
        <dbReference type="SAM" id="MobiDB-lite"/>
    </source>
</evidence>
<feature type="region of interest" description="Disordered" evidence="1">
    <location>
        <begin position="1"/>
        <end position="38"/>
    </location>
</feature>
<dbReference type="AlphaFoldDB" id="A0A402A606"/>
<gene>
    <name evidence="4" type="ORF">KTT_43780</name>
</gene>
<keyword evidence="5" id="KW-1185">Reference proteome</keyword>
<feature type="transmembrane region" description="Helical" evidence="2">
    <location>
        <begin position="45"/>
        <end position="66"/>
    </location>
</feature>
<feature type="domain" description="DUF4097" evidence="3">
    <location>
        <begin position="161"/>
        <end position="278"/>
    </location>
</feature>
<reference evidence="5" key="1">
    <citation type="submission" date="2018-12" db="EMBL/GenBank/DDBJ databases">
        <title>Tengunoibacter tsumagoiensis gen. nov., sp. nov., Dictyobacter kobayashii sp. nov., D. alpinus sp. nov., and D. joshuensis sp. nov. and description of Dictyobacteraceae fam. nov. within the order Ktedonobacterales isolated from Tengu-no-mugimeshi.</title>
        <authorList>
            <person name="Wang C.M."/>
            <person name="Zheng Y."/>
            <person name="Sakai Y."/>
            <person name="Toyoda A."/>
            <person name="Minakuchi Y."/>
            <person name="Abe K."/>
            <person name="Yokota A."/>
            <person name="Yabe S."/>
        </authorList>
    </citation>
    <scope>NUCLEOTIDE SEQUENCE [LARGE SCALE GENOMIC DNA]</scope>
    <source>
        <strain evidence="5">Uno3</strain>
    </source>
</reference>
<evidence type="ECO:0000313" key="5">
    <source>
        <dbReference type="Proteomes" id="UP000287352"/>
    </source>
</evidence>
<sequence>MYSEQQSMNETRNTNNDPREQQYYAPGSTRQRAPKKRSGKRFKQTLLVIGLVIVVGLAIFATQVSYNSEQVTLPTQTVHVQGHSTVTISGGIGSVTVHTGTGDTVVVKSSKYVHGLGSRFDEMQVHVDQNGNNLDIHADEGWGMFGARGIILDVTVPADTALSVHTFSGSITAQDLHGAFHADSFSGSIDATNLTGKVDIATTSGSIDLEQSHLQGDTSIKSVSGAVAFNGDLATDGSYTVNTVSGSIALVLPSDASFTLHTSTTSGSLHNAFESETVGSDPHAKIDFSTVSGSMAIDKQ</sequence>
<protein>
    <recommendedName>
        <fullName evidence="3">DUF4097 domain-containing protein</fullName>
    </recommendedName>
</protein>
<accession>A0A402A606</accession>
<evidence type="ECO:0000256" key="2">
    <source>
        <dbReference type="SAM" id="Phobius"/>
    </source>
</evidence>
<dbReference type="EMBL" id="BIFR01000002">
    <property type="protein sequence ID" value="GCE14519.1"/>
    <property type="molecule type" value="Genomic_DNA"/>
</dbReference>
<organism evidence="4 5">
    <name type="scientific">Tengunoibacter tsumagoiensis</name>
    <dbReference type="NCBI Taxonomy" id="2014871"/>
    <lineage>
        <taxon>Bacteria</taxon>
        <taxon>Bacillati</taxon>
        <taxon>Chloroflexota</taxon>
        <taxon>Ktedonobacteria</taxon>
        <taxon>Ktedonobacterales</taxon>
        <taxon>Dictyobacteraceae</taxon>
        <taxon>Tengunoibacter</taxon>
    </lineage>
</organism>
<name>A0A402A606_9CHLR</name>
<keyword evidence="2" id="KW-0472">Membrane</keyword>
<dbReference type="RefSeq" id="WP_126582086.1">
    <property type="nucleotide sequence ID" value="NZ_BIFR01000002.1"/>
</dbReference>
<feature type="compositionally biased region" description="Polar residues" evidence="1">
    <location>
        <begin position="1"/>
        <end position="16"/>
    </location>
</feature>
<keyword evidence="2" id="KW-1133">Transmembrane helix</keyword>
<keyword evidence="2" id="KW-0812">Transmembrane</keyword>
<evidence type="ECO:0000313" key="4">
    <source>
        <dbReference type="EMBL" id="GCE14519.1"/>
    </source>
</evidence>
<dbReference type="Proteomes" id="UP000287352">
    <property type="component" value="Unassembled WGS sequence"/>
</dbReference>
<proteinExistence type="predicted"/>
<dbReference type="Gene3D" id="2.160.20.120">
    <property type="match status" value="1"/>
</dbReference>
<dbReference type="OrthoDB" id="6194490at2"/>
<dbReference type="InterPro" id="IPR025164">
    <property type="entry name" value="Toastrack_DUF4097"/>
</dbReference>
<comment type="caution">
    <text evidence="4">The sequence shown here is derived from an EMBL/GenBank/DDBJ whole genome shotgun (WGS) entry which is preliminary data.</text>
</comment>
<dbReference type="Pfam" id="PF13349">
    <property type="entry name" value="DUF4097"/>
    <property type="match status" value="1"/>
</dbReference>